<dbReference type="InterPro" id="IPR055463">
    <property type="entry name" value="DUF7035"/>
</dbReference>
<dbReference type="Pfam" id="PF23034">
    <property type="entry name" value="DUF7035"/>
    <property type="match status" value="1"/>
</dbReference>
<keyword evidence="1" id="KW-0245">EGF-like domain</keyword>
<dbReference type="Pfam" id="PF23033">
    <property type="entry name" value="DUF7034"/>
    <property type="match status" value="1"/>
</dbReference>
<dbReference type="KEGG" id="dpp:DICPUDRAFT_80754"/>
<dbReference type="RefSeq" id="XP_003289995.1">
    <property type="nucleotide sequence ID" value="XM_003289947.1"/>
</dbReference>
<accession>F0ZRF5</accession>
<dbReference type="eggNOG" id="ENOG502SC7H">
    <property type="taxonomic scope" value="Eukaryota"/>
</dbReference>
<evidence type="ECO:0000313" key="5">
    <source>
        <dbReference type="Proteomes" id="UP000001064"/>
    </source>
</evidence>
<evidence type="ECO:0000313" key="4">
    <source>
        <dbReference type="EMBL" id="EGC33472.1"/>
    </source>
</evidence>
<dbReference type="PROSITE" id="PS00022">
    <property type="entry name" value="EGF_1"/>
    <property type="match status" value="1"/>
</dbReference>
<keyword evidence="2" id="KW-1133">Transmembrane helix</keyword>
<sequence length="1429" mass="161621">MIRLENFFKLIFIFLLFIYCNNGYIVKTLPSNILQAYVTQYRNCVFYLDVICIAENISEDCNDLKATYVNSGISVTESIIFSNKTSSVIKRFTLISPLGQNSVSFGSQVSLEISCIDIDLNKISLKSLSKDYFLYSIPDGDASYSIISLYQLVGVEPKTSLESIYFQAMGTGKCLFSRSTQVTTIPIFLYSCPKVVPISFDFSSIKVNLTVGTNTKVFSLDPMFKDSLELYDIKTYPELKYLDNMNLFGNEESALVSFKMNTVLEKGYFMMTKNGVLEETKTIFPIFGDESSTTYITPLSNYGPVTTEIYYPSNSKVIKSTTQIKSNINRFNKISIPSVQSYSLYSDGLPILIYGFTDNKRYDFDTISLSVSNVYPRLTRFPFGYIYGDKNGYKYEVDTVVKPYYSSPLFLYMTSGKYSNTSSFHFPVFNTTYISSKAKLIGFEKFQLISDIYLVRVQIDSPNLFNYIMFDNLYSLGYESLVSGNLSIGTYEFIYKHSDQMVYFYDQTFSVFALNRDQIVTINNQEPVYFNGPPRVIFDMTLIKDVSFLYNDLDITYHRHYNVFYFNYSDSVPRETIFRMVPKDLNMIQDSLSMIYSPKSFVSTWNNTLNLFQIEFFIEANTEIGTRHFFLVSNDLFIHSKFFNTQLRVKSSSMDYQGPIFIDIKKITNKLVTKDNIGTIGWTFKIEDSINGFDNGFVVIKGEMDYSNYNITFSSTDVKAGGDKYSGEYDITIDVSYPCISQNYIINDVVLFDTLNRKSLFSIFPESLKDSVLNPFLNFLQDTNINKVQIQCESPNAVSSDTTPPQLTQFYNSIELTSNGIIDSSRINSVSFTFTAIDNESGIKDKQYPIVYASDSNNRFVKCVSTFVTYQGTNATYSCSTMFPIGFGYPGIITLSVYGFINNNGLFSGFSANGLKNNNFKYYISTKFVELIPYLTGSSKITEKGGELWVYGSNLSLGTWYIKYDTDRVFMIADIGKVYSTAVQFKNIKATTKPFSVYSSNVKYSTQVLMVTPEIYDWNLLNCNGNGAPGKSSGKCICNNKWTTLDPLSQCTVNNHYITSSTQVSSTEGGEVILSGWFSNVNVNPKLYINNNEANILSITTESIKTTIGPGTFGAIPVSYYQNGVVWSGNLFLYKQDEKQCPLNCEINGVCDKKTGICSCNKGYTGLDCASPEQNNNNNTTTETEVGNNGTTIIKNQDIGYLISIDSIVELDFKNEAVLSFNLTNNWVFVNKTNSVSFFNQTIHNSRGTTTLTLIIEEVNEKDKDFSFAGNDFTVTKGGLKLSLSISNWQYLSNLNTLQIQMSSDIQINQNSECNEDNKDAMVESSSNNHYLTNNINYLKITKNNRVLYSRFQDKMLSDNRPTTITSQLLSSNNSFVQIGLNLPHCDECLIDPDFSLLINSNYKFECKDPSKKWIIAVAVVAGVYILKN</sequence>
<dbReference type="OMA" id="NCEINGV"/>
<evidence type="ECO:0000256" key="2">
    <source>
        <dbReference type="SAM" id="Phobius"/>
    </source>
</evidence>
<dbReference type="GeneID" id="10504360"/>
<name>F0ZRF5_DICPU</name>
<proteinExistence type="predicted"/>
<dbReference type="InterPro" id="IPR055462">
    <property type="entry name" value="DUF7034"/>
</dbReference>
<feature type="disulfide bond" evidence="1">
    <location>
        <begin position="1160"/>
        <end position="1169"/>
    </location>
</feature>
<dbReference type="Gene3D" id="2.10.25.10">
    <property type="entry name" value="Laminin"/>
    <property type="match status" value="1"/>
</dbReference>
<keyword evidence="1" id="KW-1015">Disulfide bond</keyword>
<reference evidence="5" key="1">
    <citation type="journal article" date="2011" name="Genome Biol.">
        <title>Comparative genomics of the social amoebae Dictyostelium discoideum and Dictyostelium purpureum.</title>
        <authorList>
            <consortium name="US DOE Joint Genome Institute (JGI-PGF)"/>
            <person name="Sucgang R."/>
            <person name="Kuo A."/>
            <person name="Tian X."/>
            <person name="Salerno W."/>
            <person name="Parikh A."/>
            <person name="Feasley C.L."/>
            <person name="Dalin E."/>
            <person name="Tu H."/>
            <person name="Huang E."/>
            <person name="Barry K."/>
            <person name="Lindquist E."/>
            <person name="Shapiro H."/>
            <person name="Bruce D."/>
            <person name="Schmutz J."/>
            <person name="Salamov A."/>
            <person name="Fey P."/>
            <person name="Gaudet P."/>
            <person name="Anjard C."/>
            <person name="Babu M.M."/>
            <person name="Basu S."/>
            <person name="Bushmanova Y."/>
            <person name="van der Wel H."/>
            <person name="Katoh-Kurasawa M."/>
            <person name="Dinh C."/>
            <person name="Coutinho P.M."/>
            <person name="Saito T."/>
            <person name="Elias M."/>
            <person name="Schaap P."/>
            <person name="Kay R.R."/>
            <person name="Henrissat B."/>
            <person name="Eichinger L."/>
            <person name="Rivero F."/>
            <person name="Putnam N.H."/>
            <person name="West C.M."/>
            <person name="Loomis W.F."/>
            <person name="Chisholm R.L."/>
            <person name="Shaulsky G."/>
            <person name="Strassmann J.E."/>
            <person name="Queller D.C."/>
            <person name="Kuspa A."/>
            <person name="Grigoriev I.V."/>
        </authorList>
    </citation>
    <scope>NUCLEOTIDE SEQUENCE [LARGE SCALE GENOMIC DNA]</scope>
    <source>
        <strain evidence="5">QSDP1</strain>
    </source>
</reference>
<dbReference type="EMBL" id="GL871140">
    <property type="protein sequence ID" value="EGC33472.1"/>
    <property type="molecule type" value="Genomic_DNA"/>
</dbReference>
<dbReference type="InterPro" id="IPR000742">
    <property type="entry name" value="EGF"/>
</dbReference>
<feature type="domain" description="EGF-like" evidence="3">
    <location>
        <begin position="1137"/>
        <end position="1170"/>
    </location>
</feature>
<keyword evidence="2" id="KW-0472">Membrane</keyword>
<dbReference type="InterPro" id="IPR002049">
    <property type="entry name" value="LE_dom"/>
</dbReference>
<dbReference type="PROSITE" id="PS50026">
    <property type="entry name" value="EGF_3"/>
    <property type="match status" value="1"/>
</dbReference>
<evidence type="ECO:0000256" key="1">
    <source>
        <dbReference type="PROSITE-ProRule" id="PRU00076"/>
    </source>
</evidence>
<dbReference type="InterPro" id="IPR054484">
    <property type="entry name" value="ComC_SSD"/>
</dbReference>
<feature type="disulfide bond" evidence="1">
    <location>
        <begin position="1141"/>
        <end position="1151"/>
    </location>
</feature>
<dbReference type="PROSITE" id="PS01186">
    <property type="entry name" value="EGF_2"/>
    <property type="match status" value="1"/>
</dbReference>
<dbReference type="Pfam" id="PF22933">
    <property type="entry name" value="ComC_SSD"/>
    <property type="match status" value="1"/>
</dbReference>
<dbReference type="PANTHER" id="PTHR31378">
    <property type="entry name" value="EGF-LIKE DOMAIN-CONTAINING PROTEIN-RELATED-RELATED"/>
    <property type="match status" value="1"/>
</dbReference>
<dbReference type="PANTHER" id="PTHR31378:SF29">
    <property type="entry name" value="EGF-LIKE DOMAIN-CONTAINING PROTEIN-RELATED"/>
    <property type="match status" value="1"/>
</dbReference>
<comment type="caution">
    <text evidence="1">Lacks conserved residue(s) required for the propagation of feature annotation.</text>
</comment>
<dbReference type="Proteomes" id="UP000001064">
    <property type="component" value="Unassembled WGS sequence"/>
</dbReference>
<dbReference type="VEuPathDB" id="AmoebaDB:DICPUDRAFT_80754"/>
<feature type="transmembrane region" description="Helical" evidence="2">
    <location>
        <begin position="7"/>
        <end position="26"/>
    </location>
</feature>
<protein>
    <recommendedName>
        <fullName evidence="3">EGF-like domain-containing protein</fullName>
    </recommendedName>
</protein>
<gene>
    <name evidence="4" type="ORF">DICPUDRAFT_80754</name>
</gene>
<keyword evidence="5" id="KW-1185">Reference proteome</keyword>
<dbReference type="InParanoid" id="F0ZRF5"/>
<dbReference type="CDD" id="cd00055">
    <property type="entry name" value="EGF_Lam"/>
    <property type="match status" value="1"/>
</dbReference>
<keyword evidence="2" id="KW-0812">Transmembrane</keyword>
<organism evidence="4 5">
    <name type="scientific">Dictyostelium purpureum</name>
    <name type="common">Slime mold</name>
    <dbReference type="NCBI Taxonomy" id="5786"/>
    <lineage>
        <taxon>Eukaryota</taxon>
        <taxon>Amoebozoa</taxon>
        <taxon>Evosea</taxon>
        <taxon>Eumycetozoa</taxon>
        <taxon>Dictyostelia</taxon>
        <taxon>Dictyosteliales</taxon>
        <taxon>Dictyosteliaceae</taxon>
        <taxon>Dictyostelium</taxon>
    </lineage>
</organism>
<evidence type="ECO:0000259" key="3">
    <source>
        <dbReference type="PROSITE" id="PS50026"/>
    </source>
</evidence>